<evidence type="ECO:0000313" key="1">
    <source>
        <dbReference type="EMBL" id="RXK13567.1"/>
    </source>
</evidence>
<evidence type="ECO:0000313" key="2">
    <source>
        <dbReference type="Proteomes" id="UP000289718"/>
    </source>
</evidence>
<name>A0A4Q1B5H2_9BACT</name>
<organism evidence="1 2">
    <name type="scientific">Halarcobacter mediterraneus</name>
    <dbReference type="NCBI Taxonomy" id="2023153"/>
    <lineage>
        <taxon>Bacteria</taxon>
        <taxon>Pseudomonadati</taxon>
        <taxon>Campylobacterota</taxon>
        <taxon>Epsilonproteobacteria</taxon>
        <taxon>Campylobacterales</taxon>
        <taxon>Arcobacteraceae</taxon>
        <taxon>Halarcobacter</taxon>
    </lineage>
</organism>
<protein>
    <submittedName>
        <fullName evidence="1">Uncharacterized protein</fullName>
    </submittedName>
</protein>
<dbReference type="AlphaFoldDB" id="A0A4Q1B5H2"/>
<gene>
    <name evidence="1" type="ORF">CP965_07135</name>
</gene>
<dbReference type="EMBL" id="NXIE01000002">
    <property type="protein sequence ID" value="RXK13567.1"/>
    <property type="molecule type" value="Genomic_DNA"/>
</dbReference>
<accession>A0A4Q1B5H2</accession>
<dbReference type="OrthoDB" id="5373155at2"/>
<reference evidence="1 2" key="1">
    <citation type="submission" date="2017-09" db="EMBL/GenBank/DDBJ databases">
        <title>Genomics of the genus Arcobacter.</title>
        <authorList>
            <person name="Perez-Cataluna A."/>
            <person name="Figueras M.J."/>
            <person name="Salas-Masso N."/>
        </authorList>
    </citation>
    <scope>NUCLEOTIDE SEQUENCE [LARGE SCALE GENOMIC DNA]</scope>
    <source>
        <strain evidence="1 2">F156-34</strain>
    </source>
</reference>
<proteinExistence type="predicted"/>
<dbReference type="Proteomes" id="UP000289718">
    <property type="component" value="Unassembled WGS sequence"/>
</dbReference>
<comment type="caution">
    <text evidence="1">The sequence shown here is derived from an EMBL/GenBank/DDBJ whole genome shotgun (WGS) entry which is preliminary data.</text>
</comment>
<keyword evidence="2" id="KW-1185">Reference proteome</keyword>
<sequence length="79" mass="8566">MMATTELGTLSLSGTKKGVISISNVSEPYGKGTEDIVSIGISLNGKDIEWKSHIPYANLDDVIKILQEASEAKKKEEEQ</sequence>